<dbReference type="PIRSF" id="PIRSF002162">
    <property type="entry name" value="Ribosomal_L6"/>
    <property type="match status" value="1"/>
</dbReference>
<dbReference type="PANTHER" id="PTHR11655">
    <property type="entry name" value="60S/50S RIBOSOMAL PROTEIN L6/L9"/>
    <property type="match status" value="1"/>
</dbReference>
<dbReference type="EMBL" id="LZFO01000007">
    <property type="protein sequence ID" value="OFI06878.1"/>
    <property type="molecule type" value="Genomic_DNA"/>
</dbReference>
<keyword evidence="5 6" id="KW-0687">Ribonucleoprotein</keyword>
<evidence type="ECO:0000256" key="1">
    <source>
        <dbReference type="ARBA" id="ARBA00009356"/>
    </source>
</evidence>
<gene>
    <name evidence="6 10" type="primary">rplF</name>
    <name evidence="10" type="ORF">CLOACE_06710</name>
</gene>
<dbReference type="GO" id="GO:0002181">
    <property type="term" value="P:cytoplasmic translation"/>
    <property type="evidence" value="ECO:0007669"/>
    <property type="project" value="TreeGrafter"/>
</dbReference>
<proteinExistence type="inferred from homology"/>
<keyword evidence="2 6" id="KW-0699">rRNA-binding</keyword>
<evidence type="ECO:0000256" key="2">
    <source>
        <dbReference type="ARBA" id="ARBA00022730"/>
    </source>
</evidence>
<dbReference type="InterPro" id="IPR036789">
    <property type="entry name" value="Ribosomal_uL6-like_a/b-dom_sf"/>
</dbReference>
<evidence type="ECO:0000256" key="8">
    <source>
        <dbReference type="RuleBase" id="RU003870"/>
    </source>
</evidence>
<evidence type="ECO:0000256" key="4">
    <source>
        <dbReference type="ARBA" id="ARBA00022980"/>
    </source>
</evidence>
<dbReference type="AlphaFoldDB" id="A0A1E8F0E7"/>
<dbReference type="InterPro" id="IPR019906">
    <property type="entry name" value="Ribosomal_uL6_bac-type"/>
</dbReference>
<dbReference type="Proteomes" id="UP000175744">
    <property type="component" value="Unassembled WGS sequence"/>
</dbReference>
<keyword evidence="3 6" id="KW-0694">RNA-binding</keyword>
<keyword evidence="4 6" id="KW-0689">Ribosomal protein</keyword>
<name>A0A1E8F0E7_9CLOT</name>
<dbReference type="Gene3D" id="3.90.930.12">
    <property type="entry name" value="Ribosomal protein L6, alpha-beta domain"/>
    <property type="match status" value="2"/>
</dbReference>
<keyword evidence="11" id="KW-1185">Reference proteome</keyword>
<evidence type="ECO:0000256" key="7">
    <source>
        <dbReference type="RuleBase" id="RU003869"/>
    </source>
</evidence>
<dbReference type="PANTHER" id="PTHR11655:SF14">
    <property type="entry name" value="LARGE RIBOSOMAL SUBUNIT PROTEIN UL6M"/>
    <property type="match status" value="1"/>
</dbReference>
<dbReference type="PATRIC" id="fig|1121290.3.peg.683"/>
<evidence type="ECO:0000259" key="9">
    <source>
        <dbReference type="Pfam" id="PF00347"/>
    </source>
</evidence>
<dbReference type="Pfam" id="PF00347">
    <property type="entry name" value="Ribosomal_L6"/>
    <property type="match status" value="2"/>
</dbReference>
<evidence type="ECO:0000256" key="6">
    <source>
        <dbReference type="HAMAP-Rule" id="MF_01365"/>
    </source>
</evidence>
<comment type="caution">
    <text evidence="10">The sequence shown here is derived from an EMBL/GenBank/DDBJ whole genome shotgun (WGS) entry which is preliminary data.</text>
</comment>
<dbReference type="STRING" id="1121290.CLAOCE_06710"/>
<dbReference type="GO" id="GO:0022625">
    <property type="term" value="C:cytosolic large ribosomal subunit"/>
    <property type="evidence" value="ECO:0007669"/>
    <property type="project" value="UniProtKB-UniRule"/>
</dbReference>
<dbReference type="FunFam" id="3.90.930.12:FF:000002">
    <property type="entry name" value="50S ribosomal protein L6"/>
    <property type="match status" value="1"/>
</dbReference>
<dbReference type="GO" id="GO:0003735">
    <property type="term" value="F:structural constituent of ribosome"/>
    <property type="evidence" value="ECO:0007669"/>
    <property type="project" value="UniProtKB-UniRule"/>
</dbReference>
<dbReference type="SUPFAM" id="SSF56053">
    <property type="entry name" value="Ribosomal protein L6"/>
    <property type="match status" value="2"/>
</dbReference>
<dbReference type="PRINTS" id="PR00059">
    <property type="entry name" value="RIBOSOMALL6"/>
</dbReference>
<dbReference type="OrthoDB" id="9805007at2"/>
<dbReference type="FunFam" id="3.90.930.12:FF:000001">
    <property type="entry name" value="50S ribosomal protein L6"/>
    <property type="match status" value="1"/>
</dbReference>
<sequence length="180" mass="19816">MSRIGRLPIAIPDGVNVTVAPENVVTVKGPKGELVKAMNKKVNISVENSEVIITKKDESKESKALHGLTRALINNMVIGVTEGYQKVLQLIGVGYRAQVKGKKLVLNLGFSHPVEMDIVDGINFEIPEPTKIIVKGIDKELVGEIAANIRKWRKPEPYLGKGIKYENEVIRRKEGKAGKK</sequence>
<protein>
    <recommendedName>
        <fullName evidence="6">Large ribosomal subunit protein uL6</fullName>
    </recommendedName>
</protein>
<dbReference type="RefSeq" id="WP_070109632.1">
    <property type="nucleotide sequence ID" value="NZ_LZFO01000007.1"/>
</dbReference>
<dbReference type="InterPro" id="IPR000702">
    <property type="entry name" value="Ribosomal_uL6-like"/>
</dbReference>
<evidence type="ECO:0000313" key="10">
    <source>
        <dbReference type="EMBL" id="OFI06878.1"/>
    </source>
</evidence>
<evidence type="ECO:0000313" key="11">
    <source>
        <dbReference type="Proteomes" id="UP000175744"/>
    </source>
</evidence>
<dbReference type="HAMAP" id="MF_01365_B">
    <property type="entry name" value="Ribosomal_uL6_B"/>
    <property type="match status" value="1"/>
</dbReference>
<reference evidence="10 11" key="1">
    <citation type="submission" date="2016-06" db="EMBL/GenBank/DDBJ databases">
        <title>Genome sequence of Clostridium acetireducens DSM 10703.</title>
        <authorList>
            <person name="Poehlein A."/>
            <person name="Fluechter S."/>
            <person name="Duerre P."/>
            <person name="Daniel R."/>
        </authorList>
    </citation>
    <scope>NUCLEOTIDE SEQUENCE [LARGE SCALE GENOMIC DNA]</scope>
    <source>
        <strain evidence="10 11">DSM 10703</strain>
    </source>
</reference>
<dbReference type="InterPro" id="IPR020040">
    <property type="entry name" value="Ribosomal_uL6_a/b-dom"/>
</dbReference>
<comment type="similarity">
    <text evidence="1 6 7">Belongs to the universal ribosomal protein uL6 family.</text>
</comment>
<feature type="domain" description="Large ribosomal subunit protein uL6 alpha-beta" evidence="9">
    <location>
        <begin position="11"/>
        <end position="83"/>
    </location>
</feature>
<accession>A0A1E8F0E7</accession>
<comment type="function">
    <text evidence="6 8">This protein binds to the 23S rRNA, and is important in its secondary structure. It is located near the subunit interface in the base of the L7/L12 stalk, and near the tRNA binding site of the peptidyltransferase center.</text>
</comment>
<comment type="subunit">
    <text evidence="6">Part of the 50S ribosomal subunit.</text>
</comment>
<evidence type="ECO:0000256" key="3">
    <source>
        <dbReference type="ARBA" id="ARBA00022884"/>
    </source>
</evidence>
<evidence type="ECO:0000256" key="5">
    <source>
        <dbReference type="ARBA" id="ARBA00023274"/>
    </source>
</evidence>
<feature type="domain" description="Large ribosomal subunit protein uL6 alpha-beta" evidence="9">
    <location>
        <begin position="91"/>
        <end position="165"/>
    </location>
</feature>
<dbReference type="NCBIfam" id="TIGR03654">
    <property type="entry name" value="L6_bact"/>
    <property type="match status" value="1"/>
</dbReference>
<dbReference type="GO" id="GO:0019843">
    <property type="term" value="F:rRNA binding"/>
    <property type="evidence" value="ECO:0007669"/>
    <property type="project" value="UniProtKB-UniRule"/>
</dbReference>
<organism evidence="10 11">
    <name type="scientific">Clostridium acetireducens DSM 10703</name>
    <dbReference type="NCBI Taxonomy" id="1121290"/>
    <lineage>
        <taxon>Bacteria</taxon>
        <taxon>Bacillati</taxon>
        <taxon>Bacillota</taxon>
        <taxon>Clostridia</taxon>
        <taxon>Eubacteriales</taxon>
        <taxon>Clostridiaceae</taxon>
        <taxon>Clostridium</taxon>
    </lineage>
</organism>